<organism evidence="1 2">
    <name type="scientific">Eupransor demetentiae</name>
    <dbReference type="NCBI Taxonomy" id="3109584"/>
    <lineage>
        <taxon>Bacteria</taxon>
        <taxon>Bacillati</taxon>
        <taxon>Bacillota</taxon>
        <taxon>Bacilli</taxon>
        <taxon>Lactobacillales</taxon>
        <taxon>Lactobacillaceae</taxon>
        <taxon>Eupransor</taxon>
    </lineage>
</organism>
<dbReference type="Proteomes" id="UP001314241">
    <property type="component" value="Unassembled WGS sequence"/>
</dbReference>
<reference evidence="1 2" key="1">
    <citation type="submission" date="2024-01" db="EMBL/GenBank/DDBJ databases">
        <authorList>
            <person name="Botero Cardona J."/>
        </authorList>
    </citation>
    <scope>NUCLEOTIDE SEQUENCE [LARGE SCALE GENOMIC DNA]</scope>
    <source>
        <strain evidence="1 2">LMG 33000</strain>
    </source>
</reference>
<comment type="caution">
    <text evidence="1">The sequence shown here is derived from an EMBL/GenBank/DDBJ whole genome shotgun (WGS) entry which is preliminary data.</text>
</comment>
<dbReference type="SUPFAM" id="SSF54518">
    <property type="entry name" value="Tubby C-terminal domain-like"/>
    <property type="match status" value="1"/>
</dbReference>
<name>A0ABM9N4S9_9LACO</name>
<protein>
    <submittedName>
        <fullName evidence="1">Tubby2 superfamily (YxjI)</fullName>
    </submittedName>
</protein>
<evidence type="ECO:0000313" key="2">
    <source>
        <dbReference type="Proteomes" id="UP001314241"/>
    </source>
</evidence>
<dbReference type="Pfam" id="PF04525">
    <property type="entry name" value="LOR"/>
    <property type="match status" value="1"/>
</dbReference>
<proteinExistence type="predicted"/>
<sequence length="185" mass="21262">MFHYYLRQRYSPSQVSCMAFDAHFQPIFIVTGQSGRIGDCLAVCDLSGNRLVEIQQLSLGVVPRFLLRERNQELSSLTLHLGYVANLIYLRKLNWLITGNFITQNYVTYHHTKKIAAVKPQAQPDGLYDEIATTVSADQLPILIAITALLDIWYLNHDLMSQFLPRQNWQSNIQAEMEVAKIKYD</sequence>
<dbReference type="InterPro" id="IPR007612">
    <property type="entry name" value="LOR"/>
</dbReference>
<dbReference type="EMBL" id="CAWVOH010000001">
    <property type="protein sequence ID" value="CAK8054186.1"/>
    <property type="molecule type" value="Genomic_DNA"/>
</dbReference>
<keyword evidence="2" id="KW-1185">Reference proteome</keyword>
<evidence type="ECO:0000313" key="1">
    <source>
        <dbReference type="EMBL" id="CAK8054186.1"/>
    </source>
</evidence>
<accession>A0ABM9N4S9</accession>
<dbReference type="RefSeq" id="WP_349641724.1">
    <property type="nucleotide sequence ID" value="NZ_CAWVOH010000001.1"/>
</dbReference>
<dbReference type="InterPro" id="IPR025659">
    <property type="entry name" value="Tubby-like_C"/>
</dbReference>
<gene>
    <name evidence="1" type="ORF">R54876_GBNLAHCA_00748</name>
</gene>